<accession>A0ABP9JUC2</accession>
<evidence type="ECO:0000313" key="3">
    <source>
        <dbReference type="Proteomes" id="UP001500603"/>
    </source>
</evidence>
<organism evidence="2 3">
    <name type="scientific">Nocardia callitridis</name>
    <dbReference type="NCBI Taxonomy" id="648753"/>
    <lineage>
        <taxon>Bacteria</taxon>
        <taxon>Bacillati</taxon>
        <taxon>Actinomycetota</taxon>
        <taxon>Actinomycetes</taxon>
        <taxon>Mycobacteriales</taxon>
        <taxon>Nocardiaceae</taxon>
        <taxon>Nocardia</taxon>
    </lineage>
</organism>
<sequence>MIEFRRYNNVEARDIRDTVMDVFTRSYVDAIASGDPFDSPQAFGERFDSYTRGPGFDLLVAYSSGVAVGQSWGWPLGVGARWWGGLKLDDPAEDHAAFTHEDGSRTFALSEIMVDADHTGRGYARALHDELLRARSELRGTLLVEPDNEQAYAKYRRWGWSRVGTLTPSWDHAPTLDVLVRPLR</sequence>
<dbReference type="Proteomes" id="UP001500603">
    <property type="component" value="Unassembled WGS sequence"/>
</dbReference>
<dbReference type="InterPro" id="IPR000182">
    <property type="entry name" value="GNAT_dom"/>
</dbReference>
<evidence type="ECO:0000259" key="1">
    <source>
        <dbReference type="PROSITE" id="PS51186"/>
    </source>
</evidence>
<proteinExistence type="predicted"/>
<dbReference type="EMBL" id="BAABJM010000001">
    <property type="protein sequence ID" value="GAA5041777.1"/>
    <property type="molecule type" value="Genomic_DNA"/>
</dbReference>
<dbReference type="InterPro" id="IPR016181">
    <property type="entry name" value="Acyl_CoA_acyltransferase"/>
</dbReference>
<dbReference type="PROSITE" id="PS51186">
    <property type="entry name" value="GNAT"/>
    <property type="match status" value="1"/>
</dbReference>
<dbReference type="Pfam" id="PF00583">
    <property type="entry name" value="Acetyltransf_1"/>
    <property type="match status" value="1"/>
</dbReference>
<feature type="domain" description="N-acetyltransferase" evidence="1">
    <location>
        <begin position="2"/>
        <end position="184"/>
    </location>
</feature>
<protein>
    <submittedName>
        <fullName evidence="2">GNAT family N-acetyltransferase</fullName>
    </submittedName>
</protein>
<dbReference type="RefSeq" id="WP_345492956.1">
    <property type="nucleotide sequence ID" value="NZ_BAABJM010000001.1"/>
</dbReference>
<keyword evidence="3" id="KW-1185">Reference proteome</keyword>
<dbReference type="Gene3D" id="3.40.630.30">
    <property type="match status" value="1"/>
</dbReference>
<dbReference type="SUPFAM" id="SSF55729">
    <property type="entry name" value="Acyl-CoA N-acyltransferases (Nat)"/>
    <property type="match status" value="1"/>
</dbReference>
<comment type="caution">
    <text evidence="2">The sequence shown here is derived from an EMBL/GenBank/DDBJ whole genome shotgun (WGS) entry which is preliminary data.</text>
</comment>
<gene>
    <name evidence="2" type="ORF">GCM10023318_01200</name>
</gene>
<evidence type="ECO:0000313" key="2">
    <source>
        <dbReference type="EMBL" id="GAA5041777.1"/>
    </source>
</evidence>
<reference evidence="3" key="1">
    <citation type="journal article" date="2019" name="Int. J. Syst. Evol. Microbiol.">
        <title>The Global Catalogue of Microorganisms (GCM) 10K type strain sequencing project: providing services to taxonomists for standard genome sequencing and annotation.</title>
        <authorList>
            <consortium name="The Broad Institute Genomics Platform"/>
            <consortium name="The Broad Institute Genome Sequencing Center for Infectious Disease"/>
            <person name="Wu L."/>
            <person name="Ma J."/>
        </authorList>
    </citation>
    <scope>NUCLEOTIDE SEQUENCE [LARGE SCALE GENOMIC DNA]</scope>
    <source>
        <strain evidence="3">JCM 18298</strain>
    </source>
</reference>
<name>A0ABP9JUC2_9NOCA</name>